<gene>
    <name evidence="2" type="ORF">X975_17123</name>
</gene>
<keyword evidence="1" id="KW-1133">Transmembrane helix</keyword>
<keyword evidence="1" id="KW-0812">Transmembrane</keyword>
<dbReference type="Proteomes" id="UP000054359">
    <property type="component" value="Unassembled WGS sequence"/>
</dbReference>
<keyword evidence="3" id="KW-1185">Reference proteome</keyword>
<dbReference type="AlphaFoldDB" id="A0A087SZA6"/>
<sequence>MGYTFVDISIILISLILVSASYAFYLIYYKKWGLYSNSKNAFVVFDVIKMLKRICPVGVINEWQLFPLKYGLHRCWRKQVLNTPMRNSINLCGSCVVLNCSVMSLFPFIVDVSRWKEWDPLYCSKALHVKSFQCQNMSKDRYMIADEVLETGSHSQSSIMYRFQSAEWENMGWVLFWNVEKLEFMFFLMQPAI</sequence>
<evidence type="ECO:0000256" key="1">
    <source>
        <dbReference type="SAM" id="Phobius"/>
    </source>
</evidence>
<protein>
    <submittedName>
        <fullName evidence="2">Uncharacterized protein</fullName>
    </submittedName>
</protein>
<proteinExistence type="predicted"/>
<reference evidence="2 3" key="1">
    <citation type="submission" date="2013-11" db="EMBL/GenBank/DDBJ databases">
        <title>Genome sequencing of Stegodyphus mimosarum.</title>
        <authorList>
            <person name="Bechsgaard J."/>
        </authorList>
    </citation>
    <scope>NUCLEOTIDE SEQUENCE [LARGE SCALE GENOMIC DNA]</scope>
</reference>
<feature type="transmembrane region" description="Helical" evidence="1">
    <location>
        <begin position="6"/>
        <end position="29"/>
    </location>
</feature>
<name>A0A087SZA6_STEMI</name>
<organism evidence="2 3">
    <name type="scientific">Stegodyphus mimosarum</name>
    <name type="common">African social velvet spider</name>
    <dbReference type="NCBI Taxonomy" id="407821"/>
    <lineage>
        <taxon>Eukaryota</taxon>
        <taxon>Metazoa</taxon>
        <taxon>Ecdysozoa</taxon>
        <taxon>Arthropoda</taxon>
        <taxon>Chelicerata</taxon>
        <taxon>Arachnida</taxon>
        <taxon>Araneae</taxon>
        <taxon>Araneomorphae</taxon>
        <taxon>Entelegynae</taxon>
        <taxon>Eresoidea</taxon>
        <taxon>Eresidae</taxon>
        <taxon>Stegodyphus</taxon>
    </lineage>
</organism>
<evidence type="ECO:0000313" key="3">
    <source>
        <dbReference type="Proteomes" id="UP000054359"/>
    </source>
</evidence>
<feature type="non-terminal residue" evidence="2">
    <location>
        <position position="193"/>
    </location>
</feature>
<dbReference type="OrthoDB" id="10433111at2759"/>
<keyword evidence="1" id="KW-0472">Membrane</keyword>
<evidence type="ECO:0000313" key="2">
    <source>
        <dbReference type="EMBL" id="KFM58195.1"/>
    </source>
</evidence>
<dbReference type="EMBL" id="KK112648">
    <property type="protein sequence ID" value="KFM58195.1"/>
    <property type="molecule type" value="Genomic_DNA"/>
</dbReference>
<accession>A0A087SZA6</accession>